<proteinExistence type="predicted"/>
<dbReference type="Gene3D" id="2.40.160.130">
    <property type="entry name" value="Capsule assembly protein Wzi"/>
    <property type="match status" value="1"/>
</dbReference>
<dbReference type="Proteomes" id="UP001141933">
    <property type="component" value="Unassembled WGS sequence"/>
</dbReference>
<evidence type="ECO:0008006" key="4">
    <source>
        <dbReference type="Google" id="ProtNLM"/>
    </source>
</evidence>
<protein>
    <recommendedName>
        <fullName evidence="4">Capsule assembly Wzi family protein</fullName>
    </recommendedName>
</protein>
<evidence type="ECO:0000313" key="2">
    <source>
        <dbReference type="EMBL" id="MCZ8371477.1"/>
    </source>
</evidence>
<dbReference type="RefSeq" id="WP_269876507.1">
    <property type="nucleotide sequence ID" value="NZ_JAPZVM010000001.1"/>
</dbReference>
<dbReference type="EMBL" id="JAPZVM010000001">
    <property type="protein sequence ID" value="MCZ8371477.1"/>
    <property type="molecule type" value="Genomic_DNA"/>
</dbReference>
<name>A0ABT4PEJ7_9BACT</name>
<feature type="signal peptide" evidence="1">
    <location>
        <begin position="1"/>
        <end position="21"/>
    </location>
</feature>
<comment type="caution">
    <text evidence="2">The sequence shown here is derived from an EMBL/GenBank/DDBJ whole genome shotgun (WGS) entry which is preliminary data.</text>
</comment>
<accession>A0ABT4PEJ7</accession>
<evidence type="ECO:0000256" key="1">
    <source>
        <dbReference type="SAM" id="SignalP"/>
    </source>
</evidence>
<reference evidence="2" key="1">
    <citation type="submission" date="2022-12" db="EMBL/GenBank/DDBJ databases">
        <title>Phocaeicola acetigenes sp. nov., isolated feces from a healthy human.</title>
        <authorList>
            <person name="Do H."/>
            <person name="Ha Y.B."/>
            <person name="Kim J.-S."/>
            <person name="Suh M.K."/>
            <person name="Kim H.S."/>
            <person name="Lee J.-S."/>
        </authorList>
    </citation>
    <scope>NUCLEOTIDE SEQUENCE</scope>
    <source>
        <strain evidence="2">KGMB11183</strain>
    </source>
</reference>
<organism evidence="2 3">
    <name type="scientific">Phocaeicola acetigenes</name>
    <dbReference type="NCBI Taxonomy" id="3016083"/>
    <lineage>
        <taxon>Bacteria</taxon>
        <taxon>Pseudomonadati</taxon>
        <taxon>Bacteroidota</taxon>
        <taxon>Bacteroidia</taxon>
        <taxon>Bacteroidales</taxon>
        <taxon>Bacteroidaceae</taxon>
        <taxon>Phocaeicola</taxon>
    </lineage>
</organism>
<dbReference type="InterPro" id="IPR038636">
    <property type="entry name" value="Wzi_sf"/>
</dbReference>
<evidence type="ECO:0000313" key="3">
    <source>
        <dbReference type="Proteomes" id="UP001141933"/>
    </source>
</evidence>
<gene>
    <name evidence="2" type="ORF">O6P32_01995</name>
</gene>
<keyword evidence="1" id="KW-0732">Signal</keyword>
<sequence>MNFKKTNLFIAALCLCSAAQAEQADSTLTYRIEASGNVSEGTYAPLWFTANRYGLSSQEPNSGFLRAGIAYNRQLPHHWRIQAGLDLAGTVNQTSNFVVQQAYGDISWRFLTLSIGSKERTGGPLEKNEHLSSGMLVEGNNARPVPQVRGEIADYVSVPGTKGWLALKGHIAYGMFTDDSWQESFAAAGQSYGRDILYHSKALMFRIGNREKLPLEFEFGLLDAAQFAGDQMKKNADGSSTLVHDMPDGLDSFIKAFLPVRSEDKMANVEGNHVGSWNFALNYYLHDWKFRVYLEHYFDDHSQMFWQYGRWKDGQLGIDITLPKNRFVSNVVWEMMSTKDQTGPILYDGFAGSFPEYQVSAGDNYYNNGGYQAWQHWGYGMGNPLLPGPIYNQDGKITFKSNRVRSHHVGIEGNPATEWNYRVLVSFARHWGTYFVPLDKQRKQFSSLYEVTYTPQWTKGWSVSAALGVDRGNYLGNSTGGMLTVRKTGGIL</sequence>
<feature type="chain" id="PRO_5047451764" description="Capsule assembly Wzi family protein" evidence="1">
    <location>
        <begin position="22"/>
        <end position="492"/>
    </location>
</feature>
<keyword evidence="3" id="KW-1185">Reference proteome</keyword>